<dbReference type="OrthoDB" id="5124266at2"/>
<protein>
    <recommendedName>
        <fullName evidence="4">Secreted protein</fullName>
    </recommendedName>
</protein>
<accession>A0A518AW12</accession>
<gene>
    <name evidence="2" type="ORF">Pan181_51700</name>
</gene>
<feature type="signal peptide" evidence="1">
    <location>
        <begin position="1"/>
        <end position="24"/>
    </location>
</feature>
<evidence type="ECO:0008006" key="4">
    <source>
        <dbReference type="Google" id="ProtNLM"/>
    </source>
</evidence>
<organism evidence="2 3">
    <name type="scientific">Aeoliella mucimassa</name>
    <dbReference type="NCBI Taxonomy" id="2527972"/>
    <lineage>
        <taxon>Bacteria</taxon>
        <taxon>Pseudomonadati</taxon>
        <taxon>Planctomycetota</taxon>
        <taxon>Planctomycetia</taxon>
        <taxon>Pirellulales</taxon>
        <taxon>Lacipirellulaceae</taxon>
        <taxon>Aeoliella</taxon>
    </lineage>
</organism>
<dbReference type="InterPro" id="IPR013320">
    <property type="entry name" value="ConA-like_dom_sf"/>
</dbReference>
<evidence type="ECO:0000313" key="2">
    <source>
        <dbReference type="EMBL" id="QDU58929.1"/>
    </source>
</evidence>
<dbReference type="AlphaFoldDB" id="A0A518AW12"/>
<dbReference type="SUPFAM" id="SSF49899">
    <property type="entry name" value="Concanavalin A-like lectins/glucanases"/>
    <property type="match status" value="1"/>
</dbReference>
<keyword evidence="3" id="KW-1185">Reference proteome</keyword>
<dbReference type="RefSeq" id="WP_145251481.1">
    <property type="nucleotide sequence ID" value="NZ_CP036278.1"/>
</dbReference>
<dbReference type="KEGG" id="amuc:Pan181_51700"/>
<dbReference type="EMBL" id="CP036278">
    <property type="protein sequence ID" value="QDU58929.1"/>
    <property type="molecule type" value="Genomic_DNA"/>
</dbReference>
<reference evidence="2 3" key="1">
    <citation type="submission" date="2019-02" db="EMBL/GenBank/DDBJ databases">
        <title>Deep-cultivation of Planctomycetes and their phenomic and genomic characterization uncovers novel biology.</title>
        <authorList>
            <person name="Wiegand S."/>
            <person name="Jogler M."/>
            <person name="Boedeker C."/>
            <person name="Pinto D."/>
            <person name="Vollmers J."/>
            <person name="Rivas-Marin E."/>
            <person name="Kohn T."/>
            <person name="Peeters S.H."/>
            <person name="Heuer A."/>
            <person name="Rast P."/>
            <person name="Oberbeckmann S."/>
            <person name="Bunk B."/>
            <person name="Jeske O."/>
            <person name="Meyerdierks A."/>
            <person name="Storesund J.E."/>
            <person name="Kallscheuer N."/>
            <person name="Luecker S."/>
            <person name="Lage O.M."/>
            <person name="Pohl T."/>
            <person name="Merkel B.J."/>
            <person name="Hornburger P."/>
            <person name="Mueller R.-W."/>
            <person name="Bruemmer F."/>
            <person name="Labrenz M."/>
            <person name="Spormann A.M."/>
            <person name="Op den Camp H."/>
            <person name="Overmann J."/>
            <person name="Amann R."/>
            <person name="Jetten M.S.M."/>
            <person name="Mascher T."/>
            <person name="Medema M.H."/>
            <person name="Devos D.P."/>
            <person name="Kaster A.-K."/>
            <person name="Ovreas L."/>
            <person name="Rohde M."/>
            <person name="Galperin M.Y."/>
            <person name="Jogler C."/>
        </authorList>
    </citation>
    <scope>NUCLEOTIDE SEQUENCE [LARGE SCALE GENOMIC DNA]</scope>
    <source>
        <strain evidence="2 3">Pan181</strain>
    </source>
</reference>
<proteinExistence type="predicted"/>
<evidence type="ECO:0000313" key="3">
    <source>
        <dbReference type="Proteomes" id="UP000315750"/>
    </source>
</evidence>
<name>A0A518AW12_9BACT</name>
<evidence type="ECO:0000256" key="1">
    <source>
        <dbReference type="SAM" id="SignalP"/>
    </source>
</evidence>
<sequence precursor="true">MFDNHRLAFAWVCLTNALAVTTFAAAPASQRERVEQVTQLSGLVAFWDFVDREPDRQRRFVAHVPEGDERYPLDAANYVRDYWQQGREATYDDFPLLGRGPFGQAVRIVKESEPDFRPFLYVPRSRLHDTPLDIKGDARSVTVVVWAIRESGNHALAGIWHEGTDLKQRETAGIAKVERGQRQYALFAGLNYSGSACGHVSENGAGSFLNKYALHKCNSAAQVPAVSADSPADVLDHSWHCLAMTLDHSTEQLTGWVDGNSDDRWLERPKRDGLIGSAYQAYMQGYYAGVPGLQQGEDPSFPADQYYNPPEDTPVATKVLSESPTERTEQREYAYTKVELTLRRNAQGAWDETDRELIALRLNPWWYPHSIYTPADDDTGGPFTIGRVIHSGRSVGFTGWIGGVAVFDRALTSTELALLAGIAKQPMVSAP</sequence>
<keyword evidence="1" id="KW-0732">Signal</keyword>
<feature type="chain" id="PRO_5022072086" description="Secreted protein" evidence="1">
    <location>
        <begin position="25"/>
        <end position="431"/>
    </location>
</feature>
<dbReference type="Proteomes" id="UP000315750">
    <property type="component" value="Chromosome"/>
</dbReference>